<feature type="short sequence motif" description="'KMSKS' region" evidence="9">
    <location>
        <begin position="268"/>
        <end position="272"/>
    </location>
</feature>
<feature type="domain" description="Glutamyl/glutaminyl-tRNA synthetase class Ib catalytic" evidence="11">
    <location>
        <begin position="29"/>
        <end position="337"/>
    </location>
</feature>
<comment type="subcellular location">
    <subcellularLocation>
        <location evidence="9">Cytoplasm</location>
    </subcellularLocation>
</comment>
<feature type="binding site" evidence="9">
    <location>
        <begin position="36"/>
        <end position="38"/>
    </location>
    <ligand>
        <name>ATP</name>
        <dbReference type="ChEBI" id="CHEBI:30616"/>
    </ligand>
</feature>
<keyword evidence="6 9" id="KW-0648">Protein biosynthesis</keyword>
<evidence type="ECO:0000259" key="13">
    <source>
        <dbReference type="Pfam" id="PF20974"/>
    </source>
</evidence>
<dbReference type="NCBIfam" id="NF011291">
    <property type="entry name" value="PRK14703.1"/>
    <property type="match status" value="1"/>
</dbReference>
<name>A0A5C6S535_9BACT</name>
<keyword evidence="7 9" id="KW-0030">Aminoacyl-tRNA synthetase</keyword>
<reference evidence="14 15" key="1">
    <citation type="submission" date="2019-08" db="EMBL/GenBank/DDBJ databases">
        <title>Genome of Phaeodactylibacter luteus.</title>
        <authorList>
            <person name="Bowman J.P."/>
        </authorList>
    </citation>
    <scope>NUCLEOTIDE SEQUENCE [LARGE SCALE GENOMIC DNA]</scope>
    <source>
        <strain evidence="14 15">KCTC 42180</strain>
    </source>
</reference>
<dbReference type="SUPFAM" id="SSF50715">
    <property type="entry name" value="Ribosomal protein L25-like"/>
    <property type="match status" value="1"/>
</dbReference>
<dbReference type="Proteomes" id="UP000321580">
    <property type="component" value="Unassembled WGS sequence"/>
</dbReference>
<dbReference type="GO" id="GO:0004819">
    <property type="term" value="F:glutamine-tRNA ligase activity"/>
    <property type="evidence" value="ECO:0007669"/>
    <property type="project" value="UniProtKB-UniRule"/>
</dbReference>
<evidence type="ECO:0000256" key="7">
    <source>
        <dbReference type="ARBA" id="ARBA00023146"/>
    </source>
</evidence>
<protein>
    <recommendedName>
        <fullName evidence="9">Glutamine--tRNA ligase</fullName>
        <ecNumber evidence="9">6.1.1.18</ecNumber>
    </recommendedName>
    <alternativeName>
        <fullName evidence="9">Glutaminyl-tRNA synthetase</fullName>
        <shortName evidence="9">GlnRS</shortName>
    </alternativeName>
</protein>
<dbReference type="InterPro" id="IPR014729">
    <property type="entry name" value="Rossmann-like_a/b/a_fold"/>
</dbReference>
<comment type="catalytic activity">
    <reaction evidence="8 9">
        <text>tRNA(Gln) + L-glutamine + ATP = L-glutaminyl-tRNA(Gln) + AMP + diphosphate</text>
        <dbReference type="Rhea" id="RHEA:20121"/>
        <dbReference type="Rhea" id="RHEA-COMP:9662"/>
        <dbReference type="Rhea" id="RHEA-COMP:9681"/>
        <dbReference type="ChEBI" id="CHEBI:30616"/>
        <dbReference type="ChEBI" id="CHEBI:33019"/>
        <dbReference type="ChEBI" id="CHEBI:58359"/>
        <dbReference type="ChEBI" id="CHEBI:78442"/>
        <dbReference type="ChEBI" id="CHEBI:78521"/>
        <dbReference type="ChEBI" id="CHEBI:456215"/>
        <dbReference type="EC" id="6.1.1.18"/>
    </reaction>
</comment>
<dbReference type="InterPro" id="IPR020059">
    <property type="entry name" value="Glu/Gln-tRNA-synth_Ib_codon-bd"/>
</dbReference>
<dbReference type="RefSeq" id="WP_147165808.1">
    <property type="nucleotide sequence ID" value="NZ_VOOR01000003.1"/>
</dbReference>
<feature type="binding site" evidence="9">
    <location>
        <begin position="42"/>
        <end position="48"/>
    </location>
    <ligand>
        <name>ATP</name>
        <dbReference type="ChEBI" id="CHEBI:30616"/>
    </ligand>
</feature>
<dbReference type="InterPro" id="IPR001412">
    <property type="entry name" value="aa-tRNA-synth_I_CS"/>
</dbReference>
<dbReference type="Gene3D" id="3.40.50.620">
    <property type="entry name" value="HUPs"/>
    <property type="match status" value="1"/>
</dbReference>
<dbReference type="Pfam" id="PF03950">
    <property type="entry name" value="tRNA-synt_1c_C"/>
    <property type="match status" value="1"/>
</dbReference>
<dbReference type="PANTHER" id="PTHR43097">
    <property type="entry name" value="GLUTAMINE-TRNA LIGASE"/>
    <property type="match status" value="1"/>
</dbReference>
<evidence type="ECO:0000256" key="2">
    <source>
        <dbReference type="ARBA" id="ARBA00022490"/>
    </source>
</evidence>
<comment type="caution">
    <text evidence="14">The sequence shown here is derived from an EMBL/GenBank/DDBJ whole genome shotgun (WGS) entry which is preliminary data.</text>
</comment>
<comment type="similarity">
    <text evidence="1 9 10">Belongs to the class-I aminoacyl-tRNA synthetase family.</text>
</comment>
<dbReference type="AlphaFoldDB" id="A0A5C6S535"/>
<keyword evidence="4 9" id="KW-0547">Nucleotide-binding</keyword>
<evidence type="ECO:0000256" key="5">
    <source>
        <dbReference type="ARBA" id="ARBA00022840"/>
    </source>
</evidence>
<dbReference type="EC" id="6.1.1.18" evidence="9"/>
<gene>
    <name evidence="9" type="primary">glnS</name>
    <name evidence="14" type="ORF">FRY97_02310</name>
</gene>
<dbReference type="GO" id="GO:0006424">
    <property type="term" value="P:glutamyl-tRNA aminoacylation"/>
    <property type="evidence" value="ECO:0007669"/>
    <property type="project" value="UniProtKB-UniRule"/>
</dbReference>
<dbReference type="FunFam" id="2.40.240.10:FF:000001">
    <property type="entry name" value="Glutamine--tRNA ligase"/>
    <property type="match status" value="1"/>
</dbReference>
<dbReference type="HAMAP" id="MF_00126">
    <property type="entry name" value="Gln_tRNA_synth"/>
    <property type="match status" value="1"/>
</dbReference>
<sequence>MTNEKKESLNFIEQIIEEDINNAKHGGRVHTRFPPEPNGYLHIGHAKAITLNFEIAQRYGGKTNLRFDDTNPTTEDTEYVENIQKDIEWLGFQWEGEPLYASDYFQQLYDFAVKLIQKGKAYVDDSSAEEIAAMKGDIGVPGKESPYRSRSVEENLELFAKMKEGAFPDGAKVLRAKIDMGHHNLLLRDPVMYRIKRDRHHRTGDEWCIYPMYDFAHGQSDSIEGITHSLCSLEFIHHRPLYDWFIQELEIFPSRQIEFARMNVSYMITSKRKLLKLVRDHHVTGWDDPRMPTLSGMRRRGFPPMAIRTFCNKAGITKRENLIDMGLLEFCVRDELNKTAPRIMAVLDPLKVVITNYPEGQTEQMTVVNNPEDESMGTREMPFSREVYIERGDFMEDPPKKYFRMGPGRNVRLKGAYILHCDDFVKDAETGEVKEVHCTYYPDSRSGEDTSGVKAKGTLHWVSAAHARTAEVRLYDRLFSDPTPDQHEGKDYLDFLNPDSLQVLDRVYVEPNVGELQPGEQFQFLRMGYYCVDPDSTADHLVFNRTVTLKDGWAKAQKKG</sequence>
<evidence type="ECO:0000256" key="1">
    <source>
        <dbReference type="ARBA" id="ARBA00005594"/>
    </source>
</evidence>
<evidence type="ECO:0000256" key="6">
    <source>
        <dbReference type="ARBA" id="ARBA00022917"/>
    </source>
</evidence>
<dbReference type="SUPFAM" id="SSF52374">
    <property type="entry name" value="Nucleotidylyl transferase"/>
    <property type="match status" value="1"/>
</dbReference>
<dbReference type="GO" id="GO:0005524">
    <property type="term" value="F:ATP binding"/>
    <property type="evidence" value="ECO:0007669"/>
    <property type="project" value="UniProtKB-UniRule"/>
</dbReference>
<evidence type="ECO:0000256" key="4">
    <source>
        <dbReference type="ARBA" id="ARBA00022741"/>
    </source>
</evidence>
<dbReference type="PRINTS" id="PR00987">
    <property type="entry name" value="TRNASYNTHGLU"/>
</dbReference>
<proteinExistence type="inferred from homology"/>
<evidence type="ECO:0000259" key="11">
    <source>
        <dbReference type="Pfam" id="PF00749"/>
    </source>
</evidence>
<dbReference type="InterPro" id="IPR011035">
    <property type="entry name" value="Ribosomal_bL25/Gln-tRNA_synth"/>
</dbReference>
<dbReference type="Pfam" id="PF20974">
    <property type="entry name" value="tRNA-synt_1c_C2"/>
    <property type="match status" value="1"/>
</dbReference>
<evidence type="ECO:0000256" key="3">
    <source>
        <dbReference type="ARBA" id="ARBA00022598"/>
    </source>
</evidence>
<comment type="subunit">
    <text evidence="9">Monomer.</text>
</comment>
<feature type="short sequence motif" description="'HIGH' region" evidence="9">
    <location>
        <begin position="35"/>
        <end position="45"/>
    </location>
</feature>
<dbReference type="CDD" id="cd00807">
    <property type="entry name" value="GlnRS_core"/>
    <property type="match status" value="1"/>
</dbReference>
<dbReference type="GO" id="GO:0005829">
    <property type="term" value="C:cytosol"/>
    <property type="evidence" value="ECO:0007669"/>
    <property type="project" value="TreeGrafter"/>
</dbReference>
<comment type="caution">
    <text evidence="9">Lacks conserved residue(s) required for the propagation of feature annotation.</text>
</comment>
<dbReference type="PANTHER" id="PTHR43097:SF5">
    <property type="entry name" value="GLUTAMATE--TRNA LIGASE"/>
    <property type="match status" value="1"/>
</dbReference>
<dbReference type="InterPro" id="IPR004514">
    <property type="entry name" value="Gln-tRNA-synth"/>
</dbReference>
<dbReference type="PROSITE" id="PS00178">
    <property type="entry name" value="AA_TRNA_LIGASE_I"/>
    <property type="match status" value="1"/>
</dbReference>
<dbReference type="InterPro" id="IPR020056">
    <property type="entry name" value="Rbsml_bL25/Gln-tRNA_synth_N"/>
</dbReference>
<dbReference type="EMBL" id="VOOR01000003">
    <property type="protein sequence ID" value="TXB68921.1"/>
    <property type="molecule type" value="Genomic_DNA"/>
</dbReference>
<accession>A0A5C6S535</accession>
<keyword evidence="3 9" id="KW-0436">Ligase</keyword>
<dbReference type="Pfam" id="PF00749">
    <property type="entry name" value="tRNA-synt_1c"/>
    <property type="match status" value="1"/>
</dbReference>
<dbReference type="InterPro" id="IPR049437">
    <property type="entry name" value="tRNA-synt_1c_C2"/>
</dbReference>
<dbReference type="Gene3D" id="2.40.240.10">
    <property type="entry name" value="Ribosomal Protein L25, Chain P"/>
    <property type="match status" value="2"/>
</dbReference>
<feature type="binding site" evidence="9">
    <location>
        <position position="213"/>
    </location>
    <ligand>
        <name>L-glutamine</name>
        <dbReference type="ChEBI" id="CHEBI:58359"/>
    </ligand>
</feature>
<dbReference type="InterPro" id="IPR022861">
    <property type="entry name" value="Gln_tRNA_ligase_bac"/>
</dbReference>
<dbReference type="InterPro" id="IPR050132">
    <property type="entry name" value="Gln/Glu-tRNA_Ligase"/>
</dbReference>
<dbReference type="OrthoDB" id="9801560at2"/>
<evidence type="ECO:0000256" key="8">
    <source>
        <dbReference type="ARBA" id="ARBA00048270"/>
    </source>
</evidence>
<dbReference type="FunFam" id="3.40.50.620:FF:000037">
    <property type="entry name" value="Glutamine--tRNA ligase cytoplasmic"/>
    <property type="match status" value="1"/>
</dbReference>
<dbReference type="InterPro" id="IPR020058">
    <property type="entry name" value="Glu/Gln-tRNA-synth_Ib_cat-dom"/>
</dbReference>
<keyword evidence="2 9" id="KW-0963">Cytoplasm</keyword>
<evidence type="ECO:0000313" key="14">
    <source>
        <dbReference type="EMBL" id="TXB68921.1"/>
    </source>
</evidence>
<dbReference type="GO" id="GO:0006425">
    <property type="term" value="P:glutaminyl-tRNA aminoacylation"/>
    <property type="evidence" value="ECO:0007669"/>
    <property type="project" value="UniProtKB-UniRule"/>
</dbReference>
<organism evidence="14 15">
    <name type="scientific">Phaeodactylibacter luteus</name>
    <dbReference type="NCBI Taxonomy" id="1564516"/>
    <lineage>
        <taxon>Bacteria</taxon>
        <taxon>Pseudomonadati</taxon>
        <taxon>Bacteroidota</taxon>
        <taxon>Saprospiria</taxon>
        <taxon>Saprospirales</taxon>
        <taxon>Haliscomenobacteraceae</taxon>
        <taxon>Phaeodactylibacter</taxon>
    </lineage>
</organism>
<dbReference type="NCBIfam" id="TIGR00440">
    <property type="entry name" value="glnS"/>
    <property type="match status" value="1"/>
</dbReference>
<keyword evidence="15" id="KW-1185">Reference proteome</keyword>
<feature type="binding site" evidence="9">
    <location>
        <position position="68"/>
    </location>
    <ligand>
        <name>L-glutamine</name>
        <dbReference type="ChEBI" id="CHEBI:58359"/>
    </ligand>
</feature>
<evidence type="ECO:0000256" key="9">
    <source>
        <dbReference type="HAMAP-Rule" id="MF_00126"/>
    </source>
</evidence>
<evidence type="ECO:0000313" key="15">
    <source>
        <dbReference type="Proteomes" id="UP000321580"/>
    </source>
</evidence>
<dbReference type="InterPro" id="IPR000924">
    <property type="entry name" value="Glu/Gln-tRNA-synth"/>
</dbReference>
<evidence type="ECO:0000256" key="10">
    <source>
        <dbReference type="RuleBase" id="RU363037"/>
    </source>
</evidence>
<feature type="domain" description="Glutamyl/glutaminyl-tRNA synthetase class Ib anti-codon binding" evidence="12">
    <location>
        <begin position="340"/>
        <end position="440"/>
    </location>
</feature>
<feature type="domain" description="tRNA synthetases class I (E and Q) anti-codon binding" evidence="13">
    <location>
        <begin position="458"/>
        <end position="533"/>
    </location>
</feature>
<evidence type="ECO:0000259" key="12">
    <source>
        <dbReference type="Pfam" id="PF03950"/>
    </source>
</evidence>
<keyword evidence="5 9" id="KW-0067">ATP-binding</keyword>